<dbReference type="AlphaFoldDB" id="A0A059XZD9"/>
<dbReference type="NCBIfam" id="NF046002">
    <property type="entry name" value="MAG3450_fam"/>
    <property type="match status" value="1"/>
</dbReference>
<dbReference type="Proteomes" id="UP000027182">
    <property type="component" value="Chromosome"/>
</dbReference>
<feature type="transmembrane region" description="Helical" evidence="1">
    <location>
        <begin position="86"/>
        <end position="105"/>
    </location>
</feature>
<dbReference type="PATRIC" id="fig|1316930.3.peg.432"/>
<gene>
    <name evidence="2" type="ORF">K668_02105</name>
</gene>
<accession>A0A059XZD9</accession>
<dbReference type="HOGENOM" id="CLU_1775382_0_0_14"/>
<protein>
    <submittedName>
        <fullName evidence="2">Uncharacterized protein</fullName>
    </submittedName>
</protein>
<name>A0A059XZD9_MYCBV</name>
<feature type="transmembrane region" description="Helical" evidence="1">
    <location>
        <begin position="111"/>
        <end position="129"/>
    </location>
</feature>
<organism evidence="2 3">
    <name type="scientific">Mycoplasmopsis bovis CQ-W70</name>
    <dbReference type="NCBI Taxonomy" id="1316930"/>
    <lineage>
        <taxon>Bacteria</taxon>
        <taxon>Bacillati</taxon>
        <taxon>Mycoplasmatota</taxon>
        <taxon>Mycoplasmoidales</taxon>
        <taxon>Metamycoplasmataceae</taxon>
        <taxon>Mycoplasmopsis</taxon>
    </lineage>
</organism>
<evidence type="ECO:0000256" key="1">
    <source>
        <dbReference type="SAM" id="Phobius"/>
    </source>
</evidence>
<dbReference type="KEGG" id="mbq:K668_02105"/>
<keyword evidence="1" id="KW-1133">Transmembrane helix</keyword>
<proteinExistence type="predicted"/>
<keyword evidence="1" id="KW-0472">Membrane</keyword>
<reference evidence="2 3" key="1">
    <citation type="submission" date="2013-04" db="EMBL/GenBank/DDBJ databases">
        <authorList>
            <person name="Lin L."/>
            <person name="Zeng Z."/>
            <person name="Xie J."/>
            <person name="Luo L."/>
            <person name="Yang Z."/>
            <person name="Liang W."/>
            <person name="Lin H."/>
            <person name="Dong C."/>
            <person name="Sun Y."/>
        </authorList>
    </citation>
    <scope>NUCLEOTIDE SEQUENCE [LARGE SCALE GENOMIC DNA]</scope>
    <source>
        <strain evidence="2 3">CQ-W70</strain>
    </source>
</reference>
<evidence type="ECO:0000313" key="2">
    <source>
        <dbReference type="EMBL" id="AIA33999.1"/>
    </source>
</evidence>
<feature type="transmembrane region" description="Helical" evidence="1">
    <location>
        <begin position="52"/>
        <end position="74"/>
    </location>
</feature>
<evidence type="ECO:0000313" key="3">
    <source>
        <dbReference type="Proteomes" id="UP000027182"/>
    </source>
</evidence>
<sequence>MNKSKKSTKANRLISYSPLLTVLFVTLFIIIPMSVVWILVAPEFGNVKITKTLWIILSPVLILTLSIVINIVFVLTKLLNIRSFNFSIPFGIIFSLIIWLCLAQMPFWIKYIIAPIAGILVAIVTNIAVGKIEDKILSKNKQKSKI</sequence>
<keyword evidence="1" id="KW-0812">Transmembrane</keyword>
<dbReference type="RefSeq" id="WP_014829938.1">
    <property type="nucleotide sequence ID" value="NZ_CP005933.1"/>
</dbReference>
<feature type="transmembrane region" description="Helical" evidence="1">
    <location>
        <begin position="20"/>
        <end position="40"/>
    </location>
</feature>
<dbReference type="EMBL" id="CP005933">
    <property type="protein sequence ID" value="AIA33999.1"/>
    <property type="molecule type" value="Genomic_DNA"/>
</dbReference>